<evidence type="ECO:0000313" key="1">
    <source>
        <dbReference type="EMBL" id="GGA06829.1"/>
    </source>
</evidence>
<sequence length="78" mass="8630">MLRLDGRHFSTLEAGELQETQFRINTTGLAETEDDAIIYNSTTGQLYYDVGGSGGADAIEFAVLENLELIDHSDIFIF</sequence>
<dbReference type="EMBL" id="BMKA01000001">
    <property type="protein sequence ID" value="GGA06829.1"/>
    <property type="molecule type" value="Genomic_DNA"/>
</dbReference>
<dbReference type="AlphaFoldDB" id="A0A916QSJ7"/>
<keyword evidence="2" id="KW-1185">Reference proteome</keyword>
<comment type="caution">
    <text evidence="1">The sequence shown here is derived from an EMBL/GenBank/DDBJ whole genome shotgun (WGS) entry which is preliminary data.</text>
</comment>
<reference evidence="1" key="2">
    <citation type="submission" date="2020-09" db="EMBL/GenBank/DDBJ databases">
        <authorList>
            <person name="Sun Q."/>
            <person name="Zhou Y."/>
        </authorList>
    </citation>
    <scope>NUCLEOTIDE SEQUENCE</scope>
    <source>
        <strain evidence="1">CGMCC 1.15880</strain>
    </source>
</reference>
<proteinExistence type="predicted"/>
<dbReference type="Proteomes" id="UP000628017">
    <property type="component" value="Unassembled WGS sequence"/>
</dbReference>
<accession>A0A916QSJ7</accession>
<reference evidence="1" key="1">
    <citation type="journal article" date="2014" name="Int. J. Syst. Evol. Microbiol.">
        <title>Complete genome sequence of Corynebacterium casei LMG S-19264T (=DSM 44701T), isolated from a smear-ripened cheese.</title>
        <authorList>
            <consortium name="US DOE Joint Genome Institute (JGI-PGF)"/>
            <person name="Walter F."/>
            <person name="Albersmeier A."/>
            <person name="Kalinowski J."/>
            <person name="Ruckert C."/>
        </authorList>
    </citation>
    <scope>NUCLEOTIDE SEQUENCE</scope>
    <source>
        <strain evidence="1">CGMCC 1.15880</strain>
    </source>
</reference>
<protein>
    <recommendedName>
        <fullName evidence="3">Haemolysin-type calcium binding-related domain-containing protein</fullName>
    </recommendedName>
</protein>
<evidence type="ECO:0008006" key="3">
    <source>
        <dbReference type="Google" id="ProtNLM"/>
    </source>
</evidence>
<organism evidence="1 2">
    <name type="scientific">Neptunicoccus cionae</name>
    <dbReference type="NCBI Taxonomy" id="2035344"/>
    <lineage>
        <taxon>Bacteria</taxon>
        <taxon>Pseudomonadati</taxon>
        <taxon>Pseudomonadota</taxon>
        <taxon>Alphaproteobacteria</taxon>
        <taxon>Rhodobacterales</taxon>
        <taxon>Paracoccaceae</taxon>
        <taxon>Neptunicoccus</taxon>
    </lineage>
</organism>
<name>A0A916QSJ7_9RHOB</name>
<evidence type="ECO:0000313" key="2">
    <source>
        <dbReference type="Proteomes" id="UP000628017"/>
    </source>
</evidence>
<gene>
    <name evidence="1" type="ORF">GCM10011498_03270</name>
</gene>